<comment type="caution">
    <text evidence="1">The sequence shown here is derived from an EMBL/GenBank/DDBJ whole genome shotgun (WGS) entry which is preliminary data.</text>
</comment>
<proteinExistence type="predicted"/>
<sequence>MSITYALDLPINEVGGPEHAKRALQGKETIMPANYSFVSTDGTRLVYHVCGAGPLLLVATCPGWGVGVDYMPSGMSELYTNGKITMVILQTRGTFPSERPADETRMGSRDMAIDLEALRIHLGQDKINILGHSNGSGIVLTYAELFPEHCSKAVLIATQVIGYEKFRLDLKKALEKRAGDERFANAVEIFSSPKLDAWRCESDENLTQYLQDILPLYFFDPEPFIAQFIDSMGPRLIQCWPFAKQEGPDSSEEANLIPGLHKVTANVLLISGAEDFICSLEMSQVAIKGIGSKARHIAYEKCGHMQWVEHKEQFNEDILEFLGI</sequence>
<keyword evidence="2" id="KW-1185">Reference proteome</keyword>
<organism evidence="1 2">
    <name type="scientific">Zarea fungicola</name>
    <dbReference type="NCBI Taxonomy" id="93591"/>
    <lineage>
        <taxon>Eukaryota</taxon>
        <taxon>Fungi</taxon>
        <taxon>Dikarya</taxon>
        <taxon>Ascomycota</taxon>
        <taxon>Pezizomycotina</taxon>
        <taxon>Sordariomycetes</taxon>
        <taxon>Hypocreomycetidae</taxon>
        <taxon>Hypocreales</taxon>
        <taxon>Cordycipitaceae</taxon>
        <taxon>Zarea</taxon>
    </lineage>
</organism>
<accession>A0ACC1NRC2</accession>
<evidence type="ECO:0000313" key="2">
    <source>
        <dbReference type="Proteomes" id="UP001143910"/>
    </source>
</evidence>
<protein>
    <submittedName>
        <fullName evidence="1">Uncharacterized protein</fullName>
    </submittedName>
</protein>
<reference evidence="1" key="1">
    <citation type="submission" date="2022-08" db="EMBL/GenBank/DDBJ databases">
        <title>Genome Sequence of Lecanicillium fungicola.</title>
        <authorList>
            <person name="Buettner E."/>
        </authorList>
    </citation>
    <scope>NUCLEOTIDE SEQUENCE</scope>
    <source>
        <strain evidence="1">Babe33</strain>
    </source>
</reference>
<dbReference type="EMBL" id="JANJQO010000129">
    <property type="protein sequence ID" value="KAJ2981469.1"/>
    <property type="molecule type" value="Genomic_DNA"/>
</dbReference>
<evidence type="ECO:0000313" key="1">
    <source>
        <dbReference type="EMBL" id="KAJ2981469.1"/>
    </source>
</evidence>
<gene>
    <name evidence="1" type="ORF">NQ176_g2006</name>
</gene>
<name>A0ACC1NRC2_9HYPO</name>
<dbReference type="Proteomes" id="UP001143910">
    <property type="component" value="Unassembled WGS sequence"/>
</dbReference>